<keyword evidence="3" id="KW-1185">Reference proteome</keyword>
<dbReference type="Gene3D" id="3.50.50.60">
    <property type="entry name" value="FAD/NAD(P)-binding domain"/>
    <property type="match status" value="2"/>
</dbReference>
<sequence length="330" mass="36865">MKKLVILGAGSGGTMMANKMRKDLDDEWSITLIDRDNVHYYQPGFLFVPFDINKPREIRRSRREFIKPGIDFVISELTNVDWQKQEVTTATEGVFKYDILIMSTGCDVRPEEVEGLQEGWNNDIYGYYRFDDCQTLGKALKRFNGGKLVVNIAEMPIKCPVAPLEFAFLADWYFHERGIRDNVEIEFVTPLSGAFTKPVATRVLTEACGDKNIKITPNFALGSVDHSKKVIEAYDGTQVDYDMLVSIPPNFGSQVMIDSGIADPMGYIPVDKHTLQPNGYDNVWVLGDGTDVPTSKAGAVAHFQGDVIHENIMAYITGGEQHARSDGHAV</sequence>
<reference evidence="2 3" key="1">
    <citation type="submission" date="2016-10" db="EMBL/GenBank/DDBJ databases">
        <authorList>
            <person name="de Groot N.N."/>
        </authorList>
    </citation>
    <scope>NUCLEOTIDE SEQUENCE [LARGE SCALE GENOMIC DNA]</scope>
    <source>
        <strain evidence="2 3">DSM 12130</strain>
    </source>
</reference>
<dbReference type="Pfam" id="PF07992">
    <property type="entry name" value="Pyr_redox_2"/>
    <property type="match status" value="1"/>
</dbReference>
<dbReference type="STRING" id="91360.SAMN05660330_00333"/>
<protein>
    <submittedName>
        <fullName evidence="2">Sulfide:quinone oxidoreductase</fullName>
    </submittedName>
</protein>
<dbReference type="EMBL" id="FNJI01000002">
    <property type="protein sequence ID" value="SDO47473.1"/>
    <property type="molecule type" value="Genomic_DNA"/>
</dbReference>
<dbReference type="InterPro" id="IPR036188">
    <property type="entry name" value="FAD/NAD-bd_sf"/>
</dbReference>
<dbReference type="InterPro" id="IPR023753">
    <property type="entry name" value="FAD/NAD-binding_dom"/>
</dbReference>
<dbReference type="PANTHER" id="PTHR43755">
    <property type="match status" value="1"/>
</dbReference>
<name>A0A1H0JVA9_9BACT</name>
<organism evidence="2 3">
    <name type="scientific">Desulforhopalus singaporensis</name>
    <dbReference type="NCBI Taxonomy" id="91360"/>
    <lineage>
        <taxon>Bacteria</taxon>
        <taxon>Pseudomonadati</taxon>
        <taxon>Thermodesulfobacteriota</taxon>
        <taxon>Desulfobulbia</taxon>
        <taxon>Desulfobulbales</taxon>
        <taxon>Desulfocapsaceae</taxon>
        <taxon>Desulforhopalus</taxon>
    </lineage>
</organism>
<evidence type="ECO:0000313" key="3">
    <source>
        <dbReference type="Proteomes" id="UP000199073"/>
    </source>
</evidence>
<dbReference type="AlphaFoldDB" id="A0A1H0JVA9"/>
<dbReference type="SUPFAM" id="SSF51905">
    <property type="entry name" value="FAD/NAD(P)-binding domain"/>
    <property type="match status" value="2"/>
</dbReference>
<dbReference type="RefSeq" id="WP_218121693.1">
    <property type="nucleotide sequence ID" value="NZ_FNJI01000002.1"/>
</dbReference>
<feature type="domain" description="FAD/NAD(P)-binding" evidence="1">
    <location>
        <begin position="3"/>
        <end position="142"/>
    </location>
</feature>
<dbReference type="PANTHER" id="PTHR43755:SF1">
    <property type="entry name" value="FAD-DEPENDENT PYRIDINE NUCLEOTIDE-DISULPHIDE OXIDOREDUCTASE"/>
    <property type="match status" value="1"/>
</dbReference>
<dbReference type="Proteomes" id="UP000199073">
    <property type="component" value="Unassembled WGS sequence"/>
</dbReference>
<accession>A0A1H0JVA9</accession>
<evidence type="ECO:0000313" key="2">
    <source>
        <dbReference type="EMBL" id="SDO47473.1"/>
    </source>
</evidence>
<gene>
    <name evidence="2" type="ORF">SAMN05660330_00333</name>
</gene>
<dbReference type="InterPro" id="IPR052541">
    <property type="entry name" value="SQRD"/>
</dbReference>
<dbReference type="GO" id="GO:0016491">
    <property type="term" value="F:oxidoreductase activity"/>
    <property type="evidence" value="ECO:0007669"/>
    <property type="project" value="InterPro"/>
</dbReference>
<evidence type="ECO:0000259" key="1">
    <source>
        <dbReference type="Pfam" id="PF07992"/>
    </source>
</evidence>
<proteinExistence type="predicted"/>